<evidence type="ECO:0000256" key="3">
    <source>
        <dbReference type="ARBA" id="ARBA00023163"/>
    </source>
</evidence>
<feature type="region of interest" description="Disordered" evidence="5">
    <location>
        <begin position="1"/>
        <end position="54"/>
    </location>
</feature>
<dbReference type="PANTHER" id="PTHR31719:SF88">
    <property type="entry name" value="OS07G0272700 PROTEIN"/>
    <property type="match status" value="1"/>
</dbReference>
<dbReference type="GO" id="GO:0003677">
    <property type="term" value="F:DNA binding"/>
    <property type="evidence" value="ECO:0007669"/>
    <property type="project" value="UniProtKB-KW"/>
</dbReference>
<evidence type="ECO:0000256" key="4">
    <source>
        <dbReference type="ARBA" id="ARBA00023242"/>
    </source>
</evidence>
<keyword evidence="4" id="KW-0539">Nucleus</keyword>
<feature type="compositionally biased region" description="Gly residues" evidence="5">
    <location>
        <begin position="43"/>
        <end position="54"/>
    </location>
</feature>
<feature type="compositionally biased region" description="Low complexity" evidence="5">
    <location>
        <begin position="233"/>
        <end position="243"/>
    </location>
</feature>
<feature type="non-terminal residue" evidence="7">
    <location>
        <position position="337"/>
    </location>
</feature>
<gene>
    <name evidence="7" type="primary">NAC48_3</name>
    <name evidence="7" type="ORF">g.101695</name>
</gene>
<evidence type="ECO:0000256" key="2">
    <source>
        <dbReference type="ARBA" id="ARBA00023125"/>
    </source>
</evidence>
<name>A0A1D1Y4C2_9ARAE</name>
<dbReference type="InterPro" id="IPR003441">
    <property type="entry name" value="NAC-dom"/>
</dbReference>
<dbReference type="InterPro" id="IPR036093">
    <property type="entry name" value="NAC_dom_sf"/>
</dbReference>
<feature type="compositionally biased region" description="Acidic residues" evidence="5">
    <location>
        <begin position="18"/>
        <end position="36"/>
    </location>
</feature>
<evidence type="ECO:0000313" key="7">
    <source>
        <dbReference type="EMBL" id="JAT49457.1"/>
    </source>
</evidence>
<reference evidence="7" key="1">
    <citation type="submission" date="2015-07" db="EMBL/GenBank/DDBJ databases">
        <title>Transcriptome Assembly of Anthurium amnicola.</title>
        <authorList>
            <person name="Suzuki J."/>
        </authorList>
    </citation>
    <scope>NUCLEOTIDE SEQUENCE</scope>
</reference>
<feature type="domain" description="NAC" evidence="6">
    <location>
        <begin position="57"/>
        <end position="203"/>
    </location>
</feature>
<evidence type="ECO:0000256" key="1">
    <source>
        <dbReference type="ARBA" id="ARBA00023015"/>
    </source>
</evidence>
<organism evidence="7">
    <name type="scientific">Anthurium amnicola</name>
    <dbReference type="NCBI Taxonomy" id="1678845"/>
    <lineage>
        <taxon>Eukaryota</taxon>
        <taxon>Viridiplantae</taxon>
        <taxon>Streptophyta</taxon>
        <taxon>Embryophyta</taxon>
        <taxon>Tracheophyta</taxon>
        <taxon>Spermatophyta</taxon>
        <taxon>Magnoliopsida</taxon>
        <taxon>Liliopsida</taxon>
        <taxon>Araceae</taxon>
        <taxon>Pothoideae</taxon>
        <taxon>Potheae</taxon>
        <taxon>Anthurium</taxon>
    </lineage>
</organism>
<accession>A0A1D1Y4C2</accession>
<proteinExistence type="predicted"/>
<keyword evidence="1" id="KW-0805">Transcription regulation</keyword>
<protein>
    <submittedName>
        <fullName evidence="7">NAC domain-containing protein 48</fullName>
    </submittedName>
</protein>
<dbReference type="GO" id="GO:0006355">
    <property type="term" value="P:regulation of DNA-templated transcription"/>
    <property type="evidence" value="ECO:0007669"/>
    <property type="project" value="InterPro"/>
</dbReference>
<keyword evidence="2" id="KW-0238">DNA-binding</keyword>
<keyword evidence="3" id="KW-0804">Transcription</keyword>
<sequence>MEGSQALPGGEEERYAEAAEDGEDGSPPETTSDAEGDGEHVQGGEGPVGGGGGGGPYPVGFRFYPTDEELVKHYLLPFVQDKPLPFHIPSIDVYNTEPSKLPRDLTYSVNGEFYGFAKRERRSEKGSRPRRTVSTTAGEGGLGSWRAQGHAKSFVVDGRVTAKKRLLSFQNGGPENANWVMHEYSIEGGSEFQEVVVCRIRHRKPDKEERLPSPPSAPAKRLRAGESTREVVGESSSSSRGSSPNPDVGAESHAAPQQGAEAAGGGQPGTVLPSLGSDGRGSSTHLQESEEAIGLRAYTLALSVLELRCRQAKLMAQAGTTPEARVEGEPVNGRHHL</sequence>
<dbReference type="Pfam" id="PF02365">
    <property type="entry name" value="NAM"/>
    <property type="match status" value="1"/>
</dbReference>
<evidence type="ECO:0000259" key="6">
    <source>
        <dbReference type="PROSITE" id="PS51005"/>
    </source>
</evidence>
<dbReference type="PROSITE" id="PS51005">
    <property type="entry name" value="NAC"/>
    <property type="match status" value="1"/>
</dbReference>
<feature type="region of interest" description="Disordered" evidence="5">
    <location>
        <begin position="120"/>
        <end position="144"/>
    </location>
</feature>
<dbReference type="AlphaFoldDB" id="A0A1D1Y4C2"/>
<dbReference type="PANTHER" id="PTHR31719">
    <property type="entry name" value="NAC TRANSCRIPTION FACTOR 56"/>
    <property type="match status" value="1"/>
</dbReference>
<evidence type="ECO:0000256" key="5">
    <source>
        <dbReference type="SAM" id="MobiDB-lite"/>
    </source>
</evidence>
<feature type="compositionally biased region" description="Basic and acidic residues" evidence="5">
    <location>
        <begin position="223"/>
        <end position="232"/>
    </location>
</feature>
<dbReference type="Gene3D" id="2.170.150.80">
    <property type="entry name" value="NAC domain"/>
    <property type="match status" value="1"/>
</dbReference>
<dbReference type="EMBL" id="GDJX01018479">
    <property type="protein sequence ID" value="JAT49457.1"/>
    <property type="molecule type" value="Transcribed_RNA"/>
</dbReference>
<dbReference type="SUPFAM" id="SSF101941">
    <property type="entry name" value="NAC domain"/>
    <property type="match status" value="1"/>
</dbReference>
<feature type="region of interest" description="Disordered" evidence="5">
    <location>
        <begin position="316"/>
        <end position="337"/>
    </location>
</feature>
<feature type="region of interest" description="Disordered" evidence="5">
    <location>
        <begin position="204"/>
        <end position="288"/>
    </location>
</feature>